<organism evidence="1">
    <name type="scientific">marine sediment metagenome</name>
    <dbReference type="NCBI Taxonomy" id="412755"/>
    <lineage>
        <taxon>unclassified sequences</taxon>
        <taxon>metagenomes</taxon>
        <taxon>ecological metagenomes</taxon>
    </lineage>
</organism>
<name>A0A0F9IVJ2_9ZZZZ</name>
<reference evidence="1" key="1">
    <citation type="journal article" date="2015" name="Nature">
        <title>Complex archaea that bridge the gap between prokaryotes and eukaryotes.</title>
        <authorList>
            <person name="Spang A."/>
            <person name="Saw J.H."/>
            <person name="Jorgensen S.L."/>
            <person name="Zaremba-Niedzwiedzka K."/>
            <person name="Martijn J."/>
            <person name="Lind A.E."/>
            <person name="van Eijk R."/>
            <person name="Schleper C."/>
            <person name="Guy L."/>
            <person name="Ettema T.J."/>
        </authorList>
    </citation>
    <scope>NUCLEOTIDE SEQUENCE</scope>
</reference>
<dbReference type="EMBL" id="LAZR01013005">
    <property type="protein sequence ID" value="KKM24029.1"/>
    <property type="molecule type" value="Genomic_DNA"/>
</dbReference>
<proteinExistence type="predicted"/>
<evidence type="ECO:0000313" key="1">
    <source>
        <dbReference type="EMBL" id="KKM24029.1"/>
    </source>
</evidence>
<gene>
    <name evidence="1" type="ORF">LCGC14_1609230</name>
</gene>
<dbReference type="AlphaFoldDB" id="A0A0F9IVJ2"/>
<sequence length="131" mass="13903">MGNPPDSDFVAGDQCVAFETLFGETSTPAKVKATLVGITKCPLYPNPPKNGSFILTQTGSPCIWQGIENFQEILWSLLGGGSMQVIDTAFPLGVFFLAVGQTDFYNNTQTCPGVGTGGTVKITWGPEIPKL</sequence>
<comment type="caution">
    <text evidence="1">The sequence shown here is derived from an EMBL/GenBank/DDBJ whole genome shotgun (WGS) entry which is preliminary data.</text>
</comment>
<accession>A0A0F9IVJ2</accession>
<protein>
    <submittedName>
        <fullName evidence="1">Uncharacterized protein</fullName>
    </submittedName>
</protein>